<evidence type="ECO:0000256" key="1">
    <source>
        <dbReference type="ARBA" id="ARBA00022884"/>
    </source>
</evidence>
<dbReference type="SUPFAM" id="SSF54928">
    <property type="entry name" value="RNA-binding domain, RBD"/>
    <property type="match status" value="1"/>
</dbReference>
<reference evidence="6" key="2">
    <citation type="submission" date="2015-01" db="EMBL/GenBank/DDBJ databases">
        <title>Evolutionary Origins and Diversification of the Mycorrhizal Mutualists.</title>
        <authorList>
            <consortium name="DOE Joint Genome Institute"/>
            <consortium name="Mycorrhizal Genomics Consortium"/>
            <person name="Kohler A."/>
            <person name="Kuo A."/>
            <person name="Nagy L.G."/>
            <person name="Floudas D."/>
            <person name="Copeland A."/>
            <person name="Barry K.W."/>
            <person name="Cichocki N."/>
            <person name="Veneault-Fourrey C."/>
            <person name="LaButti K."/>
            <person name="Lindquist E.A."/>
            <person name="Lipzen A."/>
            <person name="Lundell T."/>
            <person name="Morin E."/>
            <person name="Murat C."/>
            <person name="Riley R."/>
            <person name="Ohm R."/>
            <person name="Sun H."/>
            <person name="Tunlid A."/>
            <person name="Henrissat B."/>
            <person name="Grigoriev I.V."/>
            <person name="Hibbett D.S."/>
            <person name="Martin F."/>
        </authorList>
    </citation>
    <scope>NUCLEOTIDE SEQUENCE [LARGE SCALE GENOMIC DNA]</scope>
    <source>
        <strain evidence="6">ATCC 200175</strain>
    </source>
</reference>
<feature type="compositionally biased region" description="Low complexity" evidence="3">
    <location>
        <begin position="148"/>
        <end position="158"/>
    </location>
</feature>
<dbReference type="HOGENOM" id="CLU_1264258_0_0_1"/>
<dbReference type="AlphaFoldDB" id="A0A0C9SLL5"/>
<dbReference type="InterPro" id="IPR035979">
    <property type="entry name" value="RBD_domain_sf"/>
</dbReference>
<feature type="compositionally biased region" description="Low complexity" evidence="3">
    <location>
        <begin position="168"/>
        <end position="191"/>
    </location>
</feature>
<dbReference type="InterPro" id="IPR052462">
    <property type="entry name" value="SLIRP/GR-RBP-like"/>
</dbReference>
<organism evidence="5 6">
    <name type="scientific">Paxillus involutus ATCC 200175</name>
    <dbReference type="NCBI Taxonomy" id="664439"/>
    <lineage>
        <taxon>Eukaryota</taxon>
        <taxon>Fungi</taxon>
        <taxon>Dikarya</taxon>
        <taxon>Basidiomycota</taxon>
        <taxon>Agaricomycotina</taxon>
        <taxon>Agaricomycetes</taxon>
        <taxon>Agaricomycetidae</taxon>
        <taxon>Boletales</taxon>
        <taxon>Paxilineae</taxon>
        <taxon>Paxillaceae</taxon>
        <taxon>Paxillus</taxon>
    </lineage>
</organism>
<keyword evidence="6" id="KW-1185">Reference proteome</keyword>
<dbReference type="Pfam" id="PF00076">
    <property type="entry name" value="RRM_1"/>
    <property type="match status" value="1"/>
</dbReference>
<dbReference type="InterPro" id="IPR012677">
    <property type="entry name" value="Nucleotide-bd_a/b_plait_sf"/>
</dbReference>
<dbReference type="CDD" id="cd12622">
    <property type="entry name" value="RRM3_PUB1"/>
    <property type="match status" value="1"/>
</dbReference>
<dbReference type="PROSITE" id="PS50102">
    <property type="entry name" value="RRM"/>
    <property type="match status" value="1"/>
</dbReference>
<dbReference type="InterPro" id="IPR000504">
    <property type="entry name" value="RRM_dom"/>
</dbReference>
<sequence>GGPLSYESVVQQTPSYNTTVYVGNLVPYCTQADLIPLFQSIGYLSEIRMQADRGFAFVKLDTHEHAAMAIVQLQGQMVHGRPIKCSWGKDRADGAAVQPGGMSPSPTAAPYGNMPMYGMPQPSTYGQYGFGAYGGFPNQPAGAGGPASPGIPQAAPGAVGSGLGANQPGATDPSAAAGAAAPGAQAQWPTGDPSPYYSNYWGGYYSQQAAQQGAEGQGA</sequence>
<name>A0A0C9SLL5_PAXIN</name>
<evidence type="ECO:0000313" key="6">
    <source>
        <dbReference type="Proteomes" id="UP000053647"/>
    </source>
</evidence>
<reference evidence="5 6" key="1">
    <citation type="submission" date="2014-06" db="EMBL/GenBank/DDBJ databases">
        <authorList>
            <consortium name="DOE Joint Genome Institute"/>
            <person name="Kuo A."/>
            <person name="Kohler A."/>
            <person name="Nagy L.G."/>
            <person name="Floudas D."/>
            <person name="Copeland A."/>
            <person name="Barry K.W."/>
            <person name="Cichocki N."/>
            <person name="Veneault-Fourrey C."/>
            <person name="LaButti K."/>
            <person name="Lindquist E.A."/>
            <person name="Lipzen A."/>
            <person name="Lundell T."/>
            <person name="Morin E."/>
            <person name="Murat C."/>
            <person name="Sun H."/>
            <person name="Tunlid A."/>
            <person name="Henrissat B."/>
            <person name="Grigoriev I.V."/>
            <person name="Hibbett D.S."/>
            <person name="Martin F."/>
            <person name="Nordberg H.P."/>
            <person name="Cantor M.N."/>
            <person name="Hua S.X."/>
        </authorList>
    </citation>
    <scope>NUCLEOTIDE SEQUENCE [LARGE SCALE GENOMIC DNA]</scope>
    <source>
        <strain evidence="5 6">ATCC 200175</strain>
    </source>
</reference>
<gene>
    <name evidence="5" type="ORF">PAXINDRAFT_159311</name>
</gene>
<dbReference type="Proteomes" id="UP000053647">
    <property type="component" value="Unassembled WGS sequence"/>
</dbReference>
<protein>
    <recommendedName>
        <fullName evidence="4">RRM domain-containing protein</fullName>
    </recommendedName>
</protein>
<feature type="domain" description="RRM" evidence="4">
    <location>
        <begin position="18"/>
        <end position="90"/>
    </location>
</feature>
<evidence type="ECO:0000259" key="4">
    <source>
        <dbReference type="PROSITE" id="PS50102"/>
    </source>
</evidence>
<dbReference type="GO" id="GO:0003723">
    <property type="term" value="F:RNA binding"/>
    <property type="evidence" value="ECO:0007669"/>
    <property type="project" value="UniProtKB-UniRule"/>
</dbReference>
<dbReference type="OrthoDB" id="8093034at2759"/>
<proteinExistence type="predicted"/>
<evidence type="ECO:0000256" key="3">
    <source>
        <dbReference type="SAM" id="MobiDB-lite"/>
    </source>
</evidence>
<keyword evidence="1 2" id="KW-0694">RNA-binding</keyword>
<accession>A0A0C9SLL5</accession>
<evidence type="ECO:0000256" key="2">
    <source>
        <dbReference type="PROSITE-ProRule" id="PRU00176"/>
    </source>
</evidence>
<dbReference type="SMART" id="SM00360">
    <property type="entry name" value="RRM"/>
    <property type="match status" value="1"/>
</dbReference>
<dbReference type="PANTHER" id="PTHR48027">
    <property type="entry name" value="HETEROGENEOUS NUCLEAR RIBONUCLEOPROTEIN 87F-RELATED"/>
    <property type="match status" value="1"/>
</dbReference>
<evidence type="ECO:0000313" key="5">
    <source>
        <dbReference type="EMBL" id="KIJ04634.1"/>
    </source>
</evidence>
<feature type="region of interest" description="Disordered" evidence="3">
    <location>
        <begin position="141"/>
        <end position="192"/>
    </location>
</feature>
<dbReference type="EMBL" id="KN821652">
    <property type="protein sequence ID" value="KIJ04634.1"/>
    <property type="molecule type" value="Genomic_DNA"/>
</dbReference>
<feature type="non-terminal residue" evidence="5">
    <location>
        <position position="219"/>
    </location>
</feature>
<dbReference type="Gene3D" id="3.30.70.330">
    <property type="match status" value="1"/>
</dbReference>